<comment type="caution">
    <text evidence="1">The sequence shown here is derived from an EMBL/GenBank/DDBJ whole genome shotgun (WGS) entry which is preliminary data.</text>
</comment>
<dbReference type="InterPro" id="IPR036388">
    <property type="entry name" value="WH-like_DNA-bd_sf"/>
</dbReference>
<name>A0A7X5V2M7_9SPHN</name>
<dbReference type="RefSeq" id="WP_167300984.1">
    <property type="nucleotide sequence ID" value="NZ_JAASQV010000004.1"/>
</dbReference>
<sequence length="134" mass="14295">MARRRAGALAERIVALLAQAPGPLGGLELVERLRDGGDPAAPSLVFRALRQLVDAGKVQKLLLARGYLLRDGDQPLYLHCRHCGAILVAPGEAVRAAVEAAAGRAGFRTHRIFAELPGCCADCARKRDRRGPVP</sequence>
<reference evidence="1 2" key="1">
    <citation type="submission" date="2020-03" db="EMBL/GenBank/DDBJ databases">
        <title>Genomic Encyclopedia of Type Strains, Phase IV (KMG-IV): sequencing the most valuable type-strain genomes for metagenomic binning, comparative biology and taxonomic classification.</title>
        <authorList>
            <person name="Goeker M."/>
        </authorList>
    </citation>
    <scope>NUCLEOTIDE SEQUENCE [LARGE SCALE GENOMIC DNA]</scope>
    <source>
        <strain evidence="1 2">DSM 4733</strain>
    </source>
</reference>
<dbReference type="AlphaFoldDB" id="A0A7X5V2M7"/>
<evidence type="ECO:0000313" key="1">
    <source>
        <dbReference type="EMBL" id="NIJ66653.1"/>
    </source>
</evidence>
<dbReference type="Proteomes" id="UP000564677">
    <property type="component" value="Unassembled WGS sequence"/>
</dbReference>
<protein>
    <submittedName>
        <fullName evidence="1">Fe2+ or Zn2+ uptake regulation protein</fullName>
    </submittedName>
</protein>
<dbReference type="EMBL" id="JAASQV010000004">
    <property type="protein sequence ID" value="NIJ66653.1"/>
    <property type="molecule type" value="Genomic_DNA"/>
</dbReference>
<dbReference type="SUPFAM" id="SSF46785">
    <property type="entry name" value="Winged helix' DNA-binding domain"/>
    <property type="match status" value="1"/>
</dbReference>
<keyword evidence="2" id="KW-1185">Reference proteome</keyword>
<dbReference type="Gene3D" id="3.30.1490.190">
    <property type="match status" value="1"/>
</dbReference>
<dbReference type="Gene3D" id="1.10.10.10">
    <property type="entry name" value="Winged helix-like DNA-binding domain superfamily/Winged helix DNA-binding domain"/>
    <property type="match status" value="1"/>
</dbReference>
<gene>
    <name evidence="1" type="ORF">FHR20_003629</name>
</gene>
<organism evidence="1 2">
    <name type="scientific">Sphingomonas leidyi</name>
    <dbReference type="NCBI Taxonomy" id="68569"/>
    <lineage>
        <taxon>Bacteria</taxon>
        <taxon>Pseudomonadati</taxon>
        <taxon>Pseudomonadota</taxon>
        <taxon>Alphaproteobacteria</taxon>
        <taxon>Sphingomonadales</taxon>
        <taxon>Sphingomonadaceae</taxon>
        <taxon>Sphingomonas</taxon>
    </lineage>
</organism>
<evidence type="ECO:0000313" key="2">
    <source>
        <dbReference type="Proteomes" id="UP000564677"/>
    </source>
</evidence>
<dbReference type="InterPro" id="IPR036390">
    <property type="entry name" value="WH_DNA-bd_sf"/>
</dbReference>
<proteinExistence type="predicted"/>
<dbReference type="InterPro" id="IPR043135">
    <property type="entry name" value="Fur_C"/>
</dbReference>
<accession>A0A7X5V2M7</accession>